<dbReference type="AlphaFoldDB" id="A0A9X4RGX8"/>
<keyword evidence="2" id="KW-1185">Reference proteome</keyword>
<dbReference type="Proteomes" id="UP001152872">
    <property type="component" value="Unassembled WGS sequence"/>
</dbReference>
<dbReference type="EMBL" id="VBTY01000024">
    <property type="protein sequence ID" value="MDG3493842.1"/>
    <property type="molecule type" value="Genomic_DNA"/>
</dbReference>
<comment type="caution">
    <text evidence="1">The sequence shown here is derived from an EMBL/GenBank/DDBJ whole genome shotgun (WGS) entry which is preliminary data.</text>
</comment>
<sequence>MLPPREEGGAKRRLPLLGAAMLSPNRELRREAPQLSIGVANGNLVERCPSMVEGILP</sequence>
<gene>
    <name evidence="1" type="ORF">FEV09_04665</name>
</gene>
<evidence type="ECO:0000313" key="2">
    <source>
        <dbReference type="Proteomes" id="UP001152872"/>
    </source>
</evidence>
<evidence type="ECO:0000313" key="1">
    <source>
        <dbReference type="EMBL" id="MDG3493842.1"/>
    </source>
</evidence>
<name>A0A9X4RGX8_9CYAN</name>
<accession>A0A9X4RGX8</accession>
<protein>
    <submittedName>
        <fullName evidence="1">Uncharacterized protein</fullName>
    </submittedName>
</protein>
<organism evidence="1 2">
    <name type="scientific">Pseudanabaena catenata USMAC16</name>
    <dbReference type="NCBI Taxonomy" id="1855837"/>
    <lineage>
        <taxon>Bacteria</taxon>
        <taxon>Bacillati</taxon>
        <taxon>Cyanobacteriota</taxon>
        <taxon>Cyanophyceae</taxon>
        <taxon>Pseudanabaenales</taxon>
        <taxon>Pseudanabaenaceae</taxon>
        <taxon>Pseudanabaena</taxon>
    </lineage>
</organism>
<proteinExistence type="predicted"/>
<reference evidence="1" key="1">
    <citation type="submission" date="2019-05" db="EMBL/GenBank/DDBJ databases">
        <title>Whole genome sequencing of Pseudanabaena catenata USMAC16.</title>
        <authorList>
            <person name="Khan Z."/>
            <person name="Omar W.M."/>
            <person name="Convey P."/>
            <person name="Merican F."/>
            <person name="Najimudin N."/>
        </authorList>
    </citation>
    <scope>NUCLEOTIDE SEQUENCE</scope>
    <source>
        <strain evidence="1">USMAC16</strain>
    </source>
</reference>
<dbReference type="RefSeq" id="WP_277909191.1">
    <property type="nucleotide sequence ID" value="NZ_VBTY01000024.1"/>
</dbReference>